<evidence type="ECO:0000256" key="1">
    <source>
        <dbReference type="ARBA" id="ARBA00004141"/>
    </source>
</evidence>
<evidence type="ECO:0000256" key="2">
    <source>
        <dbReference type="ARBA" id="ARBA00022692"/>
    </source>
</evidence>
<dbReference type="Pfam" id="PF02361">
    <property type="entry name" value="CbiQ"/>
    <property type="match status" value="1"/>
</dbReference>
<comment type="caution">
    <text evidence="6">The sequence shown here is derived from an EMBL/GenBank/DDBJ whole genome shotgun (WGS) entry which is preliminary data.</text>
</comment>
<dbReference type="InterPro" id="IPR003339">
    <property type="entry name" value="ABC/ECF_trnsptr_transmembrane"/>
</dbReference>
<proteinExistence type="predicted"/>
<feature type="transmembrane region" description="Helical" evidence="5">
    <location>
        <begin position="43"/>
        <end position="61"/>
    </location>
</feature>
<dbReference type="EMBL" id="JAAVJC010000418">
    <property type="protein sequence ID" value="NJQ17806.1"/>
    <property type="molecule type" value="Genomic_DNA"/>
</dbReference>
<protein>
    <submittedName>
        <fullName evidence="6">Energy-coupling factor transporter transmembrane protein EcfT</fullName>
    </submittedName>
</protein>
<keyword evidence="4 5" id="KW-0472">Membrane</keyword>
<sequence>MLTLHRPGNSLWHRLPAGRKAVLLAVLALAVSAAPLGGGPAAALPPIAVCLACYAVPGIGPRELLRQLRAVRWILLVTLAGQLLFLGLQPAVVNTARVTAVVAIAALLALTTPVSELLDAAERGAAPLARVGVDPQRVALLLAVTLNTLPVLARAAAEVREAQRARGGRAGLRRFAVPFLILTLKHADELGDALTARGVR</sequence>
<keyword evidence="2 5" id="KW-0812">Transmembrane</keyword>
<dbReference type="CDD" id="cd16914">
    <property type="entry name" value="EcfT"/>
    <property type="match status" value="1"/>
</dbReference>
<accession>A0ABX1CFH1</accession>
<feature type="transmembrane region" description="Helical" evidence="5">
    <location>
        <begin position="73"/>
        <end position="92"/>
    </location>
</feature>
<reference evidence="6 7" key="1">
    <citation type="submission" date="2020-03" db="EMBL/GenBank/DDBJ databases">
        <title>Draft genome of Streptomyces sp. ventii, isolated from the Axial Seamount in the Pacific Ocean, and resequencing of the two type strains Streptomyces lonarensis strain NCL 716 and Streptomyces bohaiensis strain 11A07.</title>
        <authorList>
            <person name="Loughran R.M."/>
            <person name="Pfannmuller K.M."/>
            <person name="Wasson B.J."/>
            <person name="Deadmond M.C."/>
            <person name="Paddock B.E."/>
            <person name="Koyack M.J."/>
            <person name="Gallegos D.A."/>
            <person name="Mitchell E.A."/>
            <person name="Ushijima B."/>
            <person name="Saw J.H."/>
            <person name="Mcphail K.L."/>
            <person name="Videau P."/>
        </authorList>
    </citation>
    <scope>NUCLEOTIDE SEQUENCE [LARGE SCALE GENOMIC DNA]</scope>
    <source>
        <strain evidence="6 7">11A07</strain>
    </source>
</reference>
<keyword evidence="3 5" id="KW-1133">Transmembrane helix</keyword>
<comment type="subcellular location">
    <subcellularLocation>
        <location evidence="1">Membrane</location>
        <topology evidence="1">Multi-pass membrane protein</topology>
    </subcellularLocation>
</comment>
<evidence type="ECO:0000256" key="4">
    <source>
        <dbReference type="ARBA" id="ARBA00023136"/>
    </source>
</evidence>
<evidence type="ECO:0000313" key="6">
    <source>
        <dbReference type="EMBL" id="NJQ17806.1"/>
    </source>
</evidence>
<organism evidence="6 7">
    <name type="scientific">Streptomyces bohaiensis</name>
    <dbReference type="NCBI Taxonomy" id="1431344"/>
    <lineage>
        <taxon>Bacteria</taxon>
        <taxon>Bacillati</taxon>
        <taxon>Actinomycetota</taxon>
        <taxon>Actinomycetes</taxon>
        <taxon>Kitasatosporales</taxon>
        <taxon>Streptomycetaceae</taxon>
        <taxon>Streptomyces</taxon>
    </lineage>
</organism>
<evidence type="ECO:0000256" key="5">
    <source>
        <dbReference type="SAM" id="Phobius"/>
    </source>
</evidence>
<gene>
    <name evidence="6" type="ORF">HCN52_23440</name>
</gene>
<name>A0ABX1CFH1_9ACTN</name>
<dbReference type="RefSeq" id="WP_168090432.1">
    <property type="nucleotide sequence ID" value="NZ_BHZH01000171.1"/>
</dbReference>
<keyword evidence="7" id="KW-1185">Reference proteome</keyword>
<evidence type="ECO:0000313" key="7">
    <source>
        <dbReference type="Proteomes" id="UP000727056"/>
    </source>
</evidence>
<dbReference type="Proteomes" id="UP000727056">
    <property type="component" value="Unassembled WGS sequence"/>
</dbReference>
<feature type="transmembrane region" description="Helical" evidence="5">
    <location>
        <begin position="98"/>
        <end position="118"/>
    </location>
</feature>
<evidence type="ECO:0000256" key="3">
    <source>
        <dbReference type="ARBA" id="ARBA00022989"/>
    </source>
</evidence>